<evidence type="ECO:0000313" key="1">
    <source>
        <dbReference type="EMBL" id="MCI55044.1"/>
    </source>
</evidence>
<feature type="non-terminal residue" evidence="1">
    <location>
        <position position="1"/>
    </location>
</feature>
<comment type="caution">
    <text evidence="1">The sequence shown here is derived from an EMBL/GenBank/DDBJ whole genome shotgun (WGS) entry which is preliminary data.</text>
</comment>
<name>A0A392T3H1_9FABA</name>
<dbReference type="AlphaFoldDB" id="A0A392T3H1"/>
<organism evidence="1 2">
    <name type="scientific">Trifolium medium</name>
    <dbReference type="NCBI Taxonomy" id="97028"/>
    <lineage>
        <taxon>Eukaryota</taxon>
        <taxon>Viridiplantae</taxon>
        <taxon>Streptophyta</taxon>
        <taxon>Embryophyta</taxon>
        <taxon>Tracheophyta</taxon>
        <taxon>Spermatophyta</taxon>
        <taxon>Magnoliopsida</taxon>
        <taxon>eudicotyledons</taxon>
        <taxon>Gunneridae</taxon>
        <taxon>Pentapetalae</taxon>
        <taxon>rosids</taxon>
        <taxon>fabids</taxon>
        <taxon>Fabales</taxon>
        <taxon>Fabaceae</taxon>
        <taxon>Papilionoideae</taxon>
        <taxon>50 kb inversion clade</taxon>
        <taxon>NPAAA clade</taxon>
        <taxon>Hologalegina</taxon>
        <taxon>IRL clade</taxon>
        <taxon>Trifolieae</taxon>
        <taxon>Trifolium</taxon>
    </lineage>
</organism>
<dbReference type="EMBL" id="LXQA010489671">
    <property type="protein sequence ID" value="MCI55044.1"/>
    <property type="molecule type" value="Genomic_DNA"/>
</dbReference>
<proteinExistence type="predicted"/>
<keyword evidence="2" id="KW-1185">Reference proteome</keyword>
<sequence>FPFLLRLSRGNRLLDFARFVRAGGCDLKGQTASPLPATCKGYLNST</sequence>
<protein>
    <submittedName>
        <fullName evidence="1">Uncharacterized protein</fullName>
    </submittedName>
</protein>
<dbReference type="Proteomes" id="UP000265520">
    <property type="component" value="Unassembled WGS sequence"/>
</dbReference>
<accession>A0A392T3H1</accession>
<evidence type="ECO:0000313" key="2">
    <source>
        <dbReference type="Proteomes" id="UP000265520"/>
    </source>
</evidence>
<reference evidence="1 2" key="1">
    <citation type="journal article" date="2018" name="Front. Plant Sci.">
        <title>Red Clover (Trifolium pratense) and Zigzag Clover (T. medium) - A Picture of Genomic Similarities and Differences.</title>
        <authorList>
            <person name="Dluhosova J."/>
            <person name="Istvanek J."/>
            <person name="Nedelnik J."/>
            <person name="Repkova J."/>
        </authorList>
    </citation>
    <scope>NUCLEOTIDE SEQUENCE [LARGE SCALE GENOMIC DNA]</scope>
    <source>
        <strain evidence="2">cv. 10/8</strain>
        <tissue evidence="1">Leaf</tissue>
    </source>
</reference>